<keyword evidence="2" id="KW-1185">Reference proteome</keyword>
<reference evidence="1 2" key="1">
    <citation type="journal article" date="2008" name="J. Bacteriol.">
        <title>The genome of Heliobacterium modesticaldum, a phototrophic representative of the Firmicutes containing the simplest photosynthetic apparatus.</title>
        <authorList>
            <person name="Sattley W.M."/>
            <person name="Madigan M.T."/>
            <person name="Swingley W.D."/>
            <person name="Cheung P.C."/>
            <person name="Clocksin K.M."/>
            <person name="Conrad A.L."/>
            <person name="Dejesa L.C."/>
            <person name="Honchak B.M."/>
            <person name="Jung D.O."/>
            <person name="Karbach L.E."/>
            <person name="Kurdoglu A."/>
            <person name="Lahiri S."/>
            <person name="Mastrian S.D."/>
            <person name="Page L.E."/>
            <person name="Taylor H.L."/>
            <person name="Wang Z.T."/>
            <person name="Raymond J."/>
            <person name="Chen M."/>
            <person name="Blankenship R.E."/>
            <person name="Touchman J.W."/>
        </authorList>
    </citation>
    <scope>NUCLEOTIDE SEQUENCE [LARGE SCALE GENOMIC DNA]</scope>
    <source>
        <strain evidence="2">ATCC 51547 / Ice1</strain>
    </source>
</reference>
<dbReference type="HOGENOM" id="CLU_187566_0_0_9"/>
<dbReference type="KEGG" id="hmo:HM1_2834"/>
<organism evidence="1 2">
    <name type="scientific">Heliobacterium modesticaldum (strain ATCC 51547 / Ice1)</name>
    <dbReference type="NCBI Taxonomy" id="498761"/>
    <lineage>
        <taxon>Bacteria</taxon>
        <taxon>Bacillati</taxon>
        <taxon>Bacillota</taxon>
        <taxon>Clostridia</taxon>
        <taxon>Eubacteriales</taxon>
        <taxon>Heliobacteriaceae</taxon>
        <taxon>Heliomicrobium</taxon>
    </lineage>
</organism>
<dbReference type="EMBL" id="CP000930">
    <property type="protein sequence ID" value="ABZ85358.1"/>
    <property type="molecule type" value="Genomic_DNA"/>
</dbReference>
<evidence type="ECO:0000313" key="2">
    <source>
        <dbReference type="Proteomes" id="UP000008550"/>
    </source>
</evidence>
<accession>B0TCH0</accession>
<evidence type="ECO:0000313" key="1">
    <source>
        <dbReference type="EMBL" id="ABZ85358.1"/>
    </source>
</evidence>
<sequence length="83" mass="9766">METTVVGNDGCSKRMTVQRRQLFKESDCSKRTVVQKRTIVQRERLSKENSYSKRLSNKSLTQAHLQIFVESLILAQDERWRHA</sequence>
<dbReference type="Proteomes" id="UP000008550">
    <property type="component" value="Chromosome"/>
</dbReference>
<proteinExistence type="predicted"/>
<protein>
    <submittedName>
        <fullName evidence="1">Uncharacterized protein</fullName>
    </submittedName>
</protein>
<name>B0TCH0_HELMI</name>
<dbReference type="AlphaFoldDB" id="B0TCH0"/>
<gene>
    <name evidence="1" type="ORF">HM1_2834</name>
</gene>